<dbReference type="Gene3D" id="1.10.10.2830">
    <property type="match status" value="1"/>
</dbReference>
<name>A0A2K4ZMX8_9FIRM</name>
<dbReference type="GO" id="GO:0007059">
    <property type="term" value="P:chromosome segregation"/>
    <property type="evidence" value="ECO:0007669"/>
    <property type="project" value="TreeGrafter"/>
</dbReference>
<dbReference type="InterPro" id="IPR003115">
    <property type="entry name" value="ParB_N"/>
</dbReference>
<dbReference type="Gene3D" id="3.90.1530.30">
    <property type="match status" value="1"/>
</dbReference>
<dbReference type="Pfam" id="PF02195">
    <property type="entry name" value="ParB_N"/>
    <property type="match status" value="1"/>
</dbReference>
<sequence>MKANGTKRKIFNDAVDLLAGAEEVSAPENGIRMLPIDSIRPFRKHPFRLYEGERLEDMVESIREYGVLNPVIVWQEGDGYEMLAGHNRQMAGKLAGLAEIPAIVKTDLTEEEAYVYVIETNVIQRGFAELLPSEKAAVLAERYEKVSSQGRRNDILEEIARLNGQDTAGTCGHDVHKLKSRDAIGEEYGMTGRNIARYMRVQQLEEPLKERLDEGTLPLVAAVDLSYLSGKEQKVVSGLAEKGKIKLDAKTAKCVRGMAGSLTEKKVLETLDGGRGKKDSAGKPIKLPADVYERYFAGVKPADVAGIVEEALAAWFGKGGDADVPDGRDREAG</sequence>
<dbReference type="PANTHER" id="PTHR33375">
    <property type="entry name" value="CHROMOSOME-PARTITIONING PROTEIN PARB-RELATED"/>
    <property type="match status" value="1"/>
</dbReference>
<evidence type="ECO:0000313" key="2">
    <source>
        <dbReference type="EMBL" id="SOY31752.1"/>
    </source>
</evidence>
<dbReference type="CDD" id="cd16408">
    <property type="entry name" value="ParB_N_like"/>
    <property type="match status" value="1"/>
</dbReference>
<dbReference type="GO" id="GO:0005694">
    <property type="term" value="C:chromosome"/>
    <property type="evidence" value="ECO:0007669"/>
    <property type="project" value="TreeGrafter"/>
</dbReference>
<proteinExistence type="predicted"/>
<accession>A0A2K4ZMX8</accession>
<dbReference type="SUPFAM" id="SSF109709">
    <property type="entry name" value="KorB DNA-binding domain-like"/>
    <property type="match status" value="1"/>
</dbReference>
<evidence type="ECO:0000313" key="3">
    <source>
        <dbReference type="Proteomes" id="UP000236311"/>
    </source>
</evidence>
<dbReference type="InterPro" id="IPR036086">
    <property type="entry name" value="ParB/Sulfiredoxin_sf"/>
</dbReference>
<dbReference type="Proteomes" id="UP000236311">
    <property type="component" value="Unassembled WGS sequence"/>
</dbReference>
<evidence type="ECO:0000259" key="1">
    <source>
        <dbReference type="SMART" id="SM00470"/>
    </source>
</evidence>
<keyword evidence="3" id="KW-1185">Reference proteome</keyword>
<dbReference type="SMART" id="SM00470">
    <property type="entry name" value="ParB"/>
    <property type="match status" value="1"/>
</dbReference>
<gene>
    <name evidence="2" type="primary">spo0C_4</name>
    <name evidence="2" type="ORF">AMURIS_04500</name>
</gene>
<dbReference type="OrthoDB" id="1662300at2"/>
<dbReference type="InterPro" id="IPR050336">
    <property type="entry name" value="Chromosome_partition/occlusion"/>
</dbReference>
<dbReference type="EMBL" id="OFSM01000030">
    <property type="protein sequence ID" value="SOY31752.1"/>
    <property type="molecule type" value="Genomic_DNA"/>
</dbReference>
<organism evidence="2 3">
    <name type="scientific">Acetatifactor muris</name>
    <dbReference type="NCBI Taxonomy" id="879566"/>
    <lineage>
        <taxon>Bacteria</taxon>
        <taxon>Bacillati</taxon>
        <taxon>Bacillota</taxon>
        <taxon>Clostridia</taxon>
        <taxon>Lachnospirales</taxon>
        <taxon>Lachnospiraceae</taxon>
        <taxon>Acetatifactor</taxon>
    </lineage>
</organism>
<feature type="domain" description="ParB-like N-terminal" evidence="1">
    <location>
        <begin position="32"/>
        <end position="121"/>
    </location>
</feature>
<dbReference type="AlphaFoldDB" id="A0A2K4ZMX8"/>
<reference evidence="2 3" key="1">
    <citation type="submission" date="2018-01" db="EMBL/GenBank/DDBJ databases">
        <authorList>
            <person name="Gaut B.S."/>
            <person name="Morton B.R."/>
            <person name="Clegg M.T."/>
            <person name="Duvall M.R."/>
        </authorList>
    </citation>
    <scope>NUCLEOTIDE SEQUENCE [LARGE SCALE GENOMIC DNA]</scope>
    <source>
        <strain evidence="2">GP69</strain>
    </source>
</reference>
<dbReference type="PANTHER" id="PTHR33375:SF1">
    <property type="entry name" value="CHROMOSOME-PARTITIONING PROTEIN PARB-RELATED"/>
    <property type="match status" value="1"/>
</dbReference>
<protein>
    <submittedName>
        <fullName evidence="2">Chromosome-partitioning protein Spo0J</fullName>
    </submittedName>
</protein>
<dbReference type="SUPFAM" id="SSF110849">
    <property type="entry name" value="ParB/Sulfiredoxin"/>
    <property type="match status" value="1"/>
</dbReference>
<dbReference type="RefSeq" id="WP_103241728.1">
    <property type="nucleotide sequence ID" value="NZ_JANJZD010000031.1"/>
</dbReference>